<name>A0A1M7KMV9_9RHOB</name>
<sequence>MLRFIALLAAGLMLAACTNPNDLDEKPAYLGDFHLGHNVVVAPNLTKGPVSREASKEEWVEAMTRAIDERFGRYEGDRLYHLGISVEGYVLAMPGIPVVASPKSALILNVTVWDDAKQQKLNEKPEQITVVETLSGSTWVGSGLTQSKQQQMRNLSRNAAKLIQNWLVRENAANDWFESGEAATGQAQAAARALDESAKAAVEAAEGGEAETPPAE</sequence>
<evidence type="ECO:0000313" key="3">
    <source>
        <dbReference type="Proteomes" id="UP000183974"/>
    </source>
</evidence>
<evidence type="ECO:0000256" key="1">
    <source>
        <dbReference type="SAM" id="SignalP"/>
    </source>
</evidence>
<dbReference type="Proteomes" id="UP000183974">
    <property type="component" value="Unassembled WGS sequence"/>
</dbReference>
<dbReference type="EMBL" id="FRBR01000032">
    <property type="protein sequence ID" value="SHM66797.1"/>
    <property type="molecule type" value="Genomic_DNA"/>
</dbReference>
<accession>A0A1M7KMV9</accession>
<organism evidence="2 3">
    <name type="scientific">Roseovarius pacificus</name>
    <dbReference type="NCBI Taxonomy" id="337701"/>
    <lineage>
        <taxon>Bacteria</taxon>
        <taxon>Pseudomonadati</taxon>
        <taxon>Pseudomonadota</taxon>
        <taxon>Alphaproteobacteria</taxon>
        <taxon>Rhodobacterales</taxon>
        <taxon>Roseobacteraceae</taxon>
        <taxon>Roseovarius</taxon>
    </lineage>
</organism>
<gene>
    <name evidence="2" type="ORF">SAMN05444398_13210</name>
</gene>
<feature type="signal peptide" evidence="1">
    <location>
        <begin position="1"/>
        <end position="15"/>
    </location>
</feature>
<feature type="chain" id="PRO_5012929467" description="Lipoprotein" evidence="1">
    <location>
        <begin position="16"/>
        <end position="216"/>
    </location>
</feature>
<dbReference type="PROSITE" id="PS51257">
    <property type="entry name" value="PROKAR_LIPOPROTEIN"/>
    <property type="match status" value="1"/>
</dbReference>
<dbReference type="OrthoDB" id="7834608at2"/>
<evidence type="ECO:0008006" key="4">
    <source>
        <dbReference type="Google" id="ProtNLM"/>
    </source>
</evidence>
<reference evidence="2 3" key="1">
    <citation type="submission" date="2016-11" db="EMBL/GenBank/DDBJ databases">
        <authorList>
            <person name="Jaros S."/>
            <person name="Januszkiewicz K."/>
            <person name="Wedrychowicz H."/>
        </authorList>
    </citation>
    <scope>NUCLEOTIDE SEQUENCE [LARGE SCALE GENOMIC DNA]</scope>
    <source>
        <strain evidence="2 3">DSM 29589</strain>
    </source>
</reference>
<dbReference type="STRING" id="337701.SAMN05444398_13210"/>
<proteinExistence type="predicted"/>
<dbReference type="AlphaFoldDB" id="A0A1M7KMV9"/>
<dbReference type="RefSeq" id="WP_073038145.1">
    <property type="nucleotide sequence ID" value="NZ_BMLR01000031.1"/>
</dbReference>
<keyword evidence="3" id="KW-1185">Reference proteome</keyword>
<evidence type="ECO:0000313" key="2">
    <source>
        <dbReference type="EMBL" id="SHM66797.1"/>
    </source>
</evidence>
<keyword evidence="1" id="KW-0732">Signal</keyword>
<protein>
    <recommendedName>
        <fullName evidence="4">Lipoprotein</fullName>
    </recommendedName>
</protein>